<accession>A0ABS8T3W6</accession>
<dbReference type="PANTHER" id="PTHR34043:SF3">
    <property type="entry name" value="ALPHA_BETA-HYDROLASES SUPERFAMILY PROTEIN"/>
    <property type="match status" value="1"/>
</dbReference>
<sequence>MIFEYIVPQEALNAQNIHEDRKSLMPVCLLQVCHIGVITYEWFDIPWLKDYYNFGFDHLSMTWRRSGIQGLLDCLLGNTSPFASGNWIHPDLTIQGSIGLNSHLHTVPQTYYFNYATKHTTKVMDLLAF</sequence>
<protein>
    <submittedName>
        <fullName evidence="1">Uncharacterized protein</fullName>
    </submittedName>
</protein>
<proteinExistence type="predicted"/>
<dbReference type="Gene3D" id="3.40.50.1820">
    <property type="entry name" value="alpha/beta hydrolase"/>
    <property type="match status" value="1"/>
</dbReference>
<organism evidence="1 2">
    <name type="scientific">Datura stramonium</name>
    <name type="common">Jimsonweed</name>
    <name type="synonym">Common thornapple</name>
    <dbReference type="NCBI Taxonomy" id="4076"/>
    <lineage>
        <taxon>Eukaryota</taxon>
        <taxon>Viridiplantae</taxon>
        <taxon>Streptophyta</taxon>
        <taxon>Embryophyta</taxon>
        <taxon>Tracheophyta</taxon>
        <taxon>Spermatophyta</taxon>
        <taxon>Magnoliopsida</taxon>
        <taxon>eudicotyledons</taxon>
        <taxon>Gunneridae</taxon>
        <taxon>Pentapetalae</taxon>
        <taxon>asterids</taxon>
        <taxon>lamiids</taxon>
        <taxon>Solanales</taxon>
        <taxon>Solanaceae</taxon>
        <taxon>Solanoideae</taxon>
        <taxon>Datureae</taxon>
        <taxon>Datura</taxon>
    </lineage>
</organism>
<dbReference type="InterPro" id="IPR029058">
    <property type="entry name" value="AB_hydrolase_fold"/>
</dbReference>
<comment type="caution">
    <text evidence="1">The sequence shown here is derived from an EMBL/GenBank/DDBJ whole genome shotgun (WGS) entry which is preliminary data.</text>
</comment>
<evidence type="ECO:0000313" key="1">
    <source>
        <dbReference type="EMBL" id="MCD7465771.1"/>
    </source>
</evidence>
<dbReference type="PANTHER" id="PTHR34043">
    <property type="entry name" value="ALPHA/BETA-HYDROLASES SUPERFAMILY PROTEIN"/>
    <property type="match status" value="1"/>
</dbReference>
<keyword evidence="2" id="KW-1185">Reference proteome</keyword>
<dbReference type="Proteomes" id="UP000823775">
    <property type="component" value="Unassembled WGS sequence"/>
</dbReference>
<gene>
    <name evidence="1" type="ORF">HAX54_001880</name>
</gene>
<name>A0ABS8T3W6_DATST</name>
<evidence type="ECO:0000313" key="2">
    <source>
        <dbReference type="Proteomes" id="UP000823775"/>
    </source>
</evidence>
<dbReference type="EMBL" id="JACEIK010001079">
    <property type="protein sequence ID" value="MCD7465771.1"/>
    <property type="molecule type" value="Genomic_DNA"/>
</dbReference>
<reference evidence="1 2" key="1">
    <citation type="journal article" date="2021" name="BMC Genomics">
        <title>Datura genome reveals duplications of psychoactive alkaloid biosynthetic genes and high mutation rate following tissue culture.</title>
        <authorList>
            <person name="Rajewski A."/>
            <person name="Carter-House D."/>
            <person name="Stajich J."/>
            <person name="Litt A."/>
        </authorList>
    </citation>
    <scope>NUCLEOTIDE SEQUENCE [LARGE SCALE GENOMIC DNA]</scope>
    <source>
        <strain evidence="1">AR-01</strain>
    </source>
</reference>